<evidence type="ECO:0000313" key="4">
    <source>
        <dbReference type="EMBL" id="SVB52192.1"/>
    </source>
</evidence>
<dbReference type="PANTHER" id="PTHR45138">
    <property type="entry name" value="REGULATORY COMPONENTS OF SENSORY TRANSDUCTION SYSTEM"/>
    <property type="match status" value="1"/>
</dbReference>
<dbReference type="SUPFAM" id="SSF55073">
    <property type="entry name" value="Nucleotide cyclase"/>
    <property type="match status" value="1"/>
</dbReference>
<name>A0A382EPE5_9ZZZZ</name>
<feature type="domain" description="Cyclic nucleotide-binding" evidence="2">
    <location>
        <begin position="22"/>
        <end position="103"/>
    </location>
</feature>
<dbReference type="PROSITE" id="PS50042">
    <property type="entry name" value="CNMP_BINDING_3"/>
    <property type="match status" value="1"/>
</dbReference>
<dbReference type="PROSITE" id="PS50887">
    <property type="entry name" value="GGDEF"/>
    <property type="match status" value="1"/>
</dbReference>
<dbReference type="InterPro" id="IPR000160">
    <property type="entry name" value="GGDEF_dom"/>
</dbReference>
<dbReference type="SUPFAM" id="SSF51206">
    <property type="entry name" value="cAMP-binding domain-like"/>
    <property type="match status" value="1"/>
</dbReference>
<dbReference type="NCBIfam" id="TIGR00254">
    <property type="entry name" value="GGDEF"/>
    <property type="match status" value="1"/>
</dbReference>
<proteinExistence type="predicted"/>
<dbReference type="GO" id="GO:0005886">
    <property type="term" value="C:plasma membrane"/>
    <property type="evidence" value="ECO:0007669"/>
    <property type="project" value="TreeGrafter"/>
</dbReference>
<evidence type="ECO:0000259" key="3">
    <source>
        <dbReference type="PROSITE" id="PS50887"/>
    </source>
</evidence>
<dbReference type="InterPro" id="IPR000595">
    <property type="entry name" value="cNMP-bd_dom"/>
</dbReference>
<dbReference type="Gene3D" id="3.30.70.270">
    <property type="match status" value="1"/>
</dbReference>
<gene>
    <name evidence="4" type="ORF">METZ01_LOCUS205046</name>
</gene>
<reference evidence="4" key="1">
    <citation type="submission" date="2018-05" db="EMBL/GenBank/DDBJ databases">
        <authorList>
            <person name="Lanie J.A."/>
            <person name="Ng W.-L."/>
            <person name="Kazmierczak K.M."/>
            <person name="Andrzejewski T.M."/>
            <person name="Davidsen T.M."/>
            <person name="Wayne K.J."/>
            <person name="Tettelin H."/>
            <person name="Glass J.I."/>
            <person name="Rusch D."/>
            <person name="Podicherti R."/>
            <person name="Tsui H.-C.T."/>
            <person name="Winkler M.E."/>
        </authorList>
    </citation>
    <scope>NUCLEOTIDE SEQUENCE</scope>
</reference>
<dbReference type="AlphaFoldDB" id="A0A382EPE5"/>
<dbReference type="GO" id="GO:1902201">
    <property type="term" value="P:negative regulation of bacterial-type flagellum-dependent cell motility"/>
    <property type="evidence" value="ECO:0007669"/>
    <property type="project" value="TreeGrafter"/>
</dbReference>
<dbReference type="CDD" id="cd01949">
    <property type="entry name" value="GGDEF"/>
    <property type="match status" value="1"/>
</dbReference>
<dbReference type="FunFam" id="3.30.70.270:FF:000001">
    <property type="entry name" value="Diguanylate cyclase domain protein"/>
    <property type="match status" value="1"/>
</dbReference>
<dbReference type="SMART" id="SM00267">
    <property type="entry name" value="GGDEF"/>
    <property type="match status" value="1"/>
</dbReference>
<dbReference type="GO" id="GO:0043709">
    <property type="term" value="P:cell adhesion involved in single-species biofilm formation"/>
    <property type="evidence" value="ECO:0007669"/>
    <property type="project" value="TreeGrafter"/>
</dbReference>
<dbReference type="GO" id="GO:0052621">
    <property type="term" value="F:diguanylate cyclase activity"/>
    <property type="evidence" value="ECO:0007669"/>
    <property type="project" value="TreeGrafter"/>
</dbReference>
<dbReference type="InterPro" id="IPR018490">
    <property type="entry name" value="cNMP-bd_dom_sf"/>
</dbReference>
<dbReference type="EMBL" id="UINC01045434">
    <property type="protein sequence ID" value="SVB52192.1"/>
    <property type="molecule type" value="Genomic_DNA"/>
</dbReference>
<dbReference type="CDD" id="cd00038">
    <property type="entry name" value="CAP_ED"/>
    <property type="match status" value="1"/>
</dbReference>
<keyword evidence="1" id="KW-0175">Coiled coil</keyword>
<dbReference type="InterPro" id="IPR029787">
    <property type="entry name" value="Nucleotide_cyclase"/>
</dbReference>
<dbReference type="Pfam" id="PF00027">
    <property type="entry name" value="cNMP_binding"/>
    <property type="match status" value="1"/>
</dbReference>
<feature type="domain" description="GGDEF" evidence="3">
    <location>
        <begin position="191"/>
        <end position="323"/>
    </location>
</feature>
<protein>
    <recommendedName>
        <fullName evidence="5">GGDEF domain-containing protein</fullName>
    </recommendedName>
</protein>
<dbReference type="Pfam" id="PF00990">
    <property type="entry name" value="GGDEF"/>
    <property type="match status" value="1"/>
</dbReference>
<dbReference type="PANTHER" id="PTHR45138:SF9">
    <property type="entry name" value="DIGUANYLATE CYCLASE DGCM-RELATED"/>
    <property type="match status" value="1"/>
</dbReference>
<dbReference type="SMART" id="SM00100">
    <property type="entry name" value="cNMP"/>
    <property type="match status" value="1"/>
</dbReference>
<dbReference type="InterPro" id="IPR043128">
    <property type="entry name" value="Rev_trsase/Diguanyl_cyclase"/>
</dbReference>
<accession>A0A382EPE5</accession>
<dbReference type="InterPro" id="IPR014710">
    <property type="entry name" value="RmlC-like_jellyroll"/>
</dbReference>
<evidence type="ECO:0000259" key="2">
    <source>
        <dbReference type="PROSITE" id="PS50042"/>
    </source>
</evidence>
<feature type="coiled-coil region" evidence="1">
    <location>
        <begin position="123"/>
        <end position="160"/>
    </location>
</feature>
<organism evidence="4">
    <name type="scientific">marine metagenome</name>
    <dbReference type="NCBI Taxonomy" id="408172"/>
    <lineage>
        <taxon>unclassified sequences</taxon>
        <taxon>metagenomes</taxon>
        <taxon>ecological metagenomes</taxon>
    </lineage>
</organism>
<sequence>MKKPKMSMNELEFSMLSQFGTPREFQSGELVFRKGDASGEMYFIVSGSVDLKFEGDREDKTIGAKEYFGELSFVVGRNHRSATAIAATLLKLTTLDQTAFDRLTELQPHLVLKLMRHSCAYLLESEQELTEDLRHRNNQLQETLDNLRHIKAELDFKEIQAQTDELTGLYNRRALNTQLEKYIEWYRQTDNQLGVLMIDLDGFKRYNDSYGHQVGDEVLILVANILKKAVRADDFACRQGGDEFVLLLPDITKTRGRAVAEHIRRAIDELPPIPTGAEHKVSASVGGTLLRCGEAKASFMERADKYLYRAKESGRNQVVWEGCTL</sequence>
<evidence type="ECO:0000256" key="1">
    <source>
        <dbReference type="SAM" id="Coils"/>
    </source>
</evidence>
<dbReference type="Gene3D" id="2.60.120.10">
    <property type="entry name" value="Jelly Rolls"/>
    <property type="match status" value="1"/>
</dbReference>
<dbReference type="InterPro" id="IPR050469">
    <property type="entry name" value="Diguanylate_Cyclase"/>
</dbReference>
<evidence type="ECO:0008006" key="5">
    <source>
        <dbReference type="Google" id="ProtNLM"/>
    </source>
</evidence>